<organism evidence="13 14">
    <name type="scientific">Carpinus fangiana</name>
    <dbReference type="NCBI Taxonomy" id="176857"/>
    <lineage>
        <taxon>Eukaryota</taxon>
        <taxon>Viridiplantae</taxon>
        <taxon>Streptophyta</taxon>
        <taxon>Embryophyta</taxon>
        <taxon>Tracheophyta</taxon>
        <taxon>Spermatophyta</taxon>
        <taxon>Magnoliopsida</taxon>
        <taxon>eudicotyledons</taxon>
        <taxon>Gunneridae</taxon>
        <taxon>Pentapetalae</taxon>
        <taxon>rosids</taxon>
        <taxon>fabids</taxon>
        <taxon>Fagales</taxon>
        <taxon>Betulaceae</taxon>
        <taxon>Carpinus</taxon>
    </lineage>
</organism>
<evidence type="ECO:0000259" key="12">
    <source>
        <dbReference type="PROSITE" id="PS51745"/>
    </source>
</evidence>
<dbReference type="GO" id="GO:0006355">
    <property type="term" value="P:regulation of DNA-templated transcription"/>
    <property type="evidence" value="ECO:0007669"/>
    <property type="project" value="InterPro"/>
</dbReference>
<dbReference type="Proteomes" id="UP000327013">
    <property type="component" value="Chromosome 1"/>
</dbReference>
<sequence length="233" mass="26783">MELQLGLALPTNPTKGFDLNYYGYEPKEVVVSGLWFDGNCYVSSRQDINIDDYKKRSFCQAFENSSTDRAVPRTLPLLLWNNRPNEEDDPKDPNNDHSLFTFNKNDGDRDGVVGWPPIKVCHDNQGGRRLLENAYAYCGGRRSNSMYVKVKMEGVAIGRKVDLTLHHSFQTLTDTLIDMFGKWLLETGQKNSNNYFKLAYQDKEGDWLYTEDVSWRTFIGSVQRLKLLKSSSK</sequence>
<evidence type="ECO:0000256" key="10">
    <source>
        <dbReference type="RuleBase" id="RU004549"/>
    </source>
</evidence>
<feature type="region of interest" description="Disordered" evidence="11">
    <location>
        <begin position="81"/>
        <end position="101"/>
    </location>
</feature>
<proteinExistence type="inferred from homology"/>
<name>A0A5N6QLB2_9ROSI</name>
<keyword evidence="8 10" id="KW-0927">Auxin signaling pathway</keyword>
<gene>
    <name evidence="13" type="ORF">FH972_003413</name>
</gene>
<feature type="domain" description="PB1" evidence="12">
    <location>
        <begin position="145"/>
        <end position="233"/>
    </location>
</feature>
<evidence type="ECO:0000256" key="2">
    <source>
        <dbReference type="ARBA" id="ARBA00006728"/>
    </source>
</evidence>
<evidence type="ECO:0000256" key="7">
    <source>
        <dbReference type="ARBA" id="ARBA00023242"/>
    </source>
</evidence>
<dbReference type="PROSITE" id="PS51745">
    <property type="entry name" value="PB1"/>
    <property type="match status" value="1"/>
</dbReference>
<accession>A0A5N6QLB2</accession>
<dbReference type="PANTHER" id="PTHR31734">
    <property type="entry name" value="AUXIN-RESPONSIVE PROTEIN IAA17"/>
    <property type="match status" value="1"/>
</dbReference>
<comment type="subcellular location">
    <subcellularLocation>
        <location evidence="1 10">Nucleus</location>
    </subcellularLocation>
</comment>
<dbReference type="OrthoDB" id="778717at2759"/>
<evidence type="ECO:0000256" key="11">
    <source>
        <dbReference type="SAM" id="MobiDB-lite"/>
    </source>
</evidence>
<dbReference type="AlphaFoldDB" id="A0A5N6QLB2"/>
<dbReference type="SUPFAM" id="SSF54277">
    <property type="entry name" value="CAD &amp; PB1 domains"/>
    <property type="match status" value="1"/>
</dbReference>
<comment type="function">
    <text evidence="9">Aux/IAA proteins are short-lived transcriptional factors that function as repressors of early auxin response genes at low auxin concentrations. Repression is thought to result from the interaction with auxin response factors (ARFs), proteins that bind to the auxin-responsive promoter element (AuxRE). Formation of heterodimers with ARF proteins may alter their ability to modulate early auxin response genes expression.</text>
</comment>
<protein>
    <recommendedName>
        <fullName evidence="10">Auxin-responsive protein</fullName>
    </recommendedName>
</protein>
<dbReference type="InterPro" id="IPR033389">
    <property type="entry name" value="AUX/IAA_dom"/>
</dbReference>
<dbReference type="PANTHER" id="PTHR31734:SF38">
    <property type="entry name" value="AUXIN-RESPONSIVE PROTEIN IAA29"/>
    <property type="match status" value="1"/>
</dbReference>
<keyword evidence="14" id="KW-1185">Reference proteome</keyword>
<reference evidence="13 14" key="1">
    <citation type="submission" date="2019-06" db="EMBL/GenBank/DDBJ databases">
        <title>A chromosomal-level reference genome of Carpinus fangiana (Coryloideae, Betulaceae).</title>
        <authorList>
            <person name="Yang X."/>
            <person name="Wang Z."/>
            <person name="Zhang L."/>
            <person name="Hao G."/>
            <person name="Liu J."/>
            <person name="Yang Y."/>
        </authorList>
    </citation>
    <scope>NUCLEOTIDE SEQUENCE [LARGE SCALE GENOMIC DNA]</scope>
    <source>
        <strain evidence="13">Cfa_2016G</strain>
        <tissue evidence="13">Leaf</tissue>
    </source>
</reference>
<evidence type="ECO:0000256" key="3">
    <source>
        <dbReference type="ARBA" id="ARBA00011726"/>
    </source>
</evidence>
<dbReference type="InterPro" id="IPR003311">
    <property type="entry name" value="AUX_IAA"/>
</dbReference>
<keyword evidence="4 10" id="KW-0678">Repressor</keyword>
<dbReference type="Pfam" id="PF02309">
    <property type="entry name" value="AUX_IAA"/>
    <property type="match status" value="1"/>
</dbReference>
<keyword evidence="7 10" id="KW-0539">Nucleus</keyword>
<dbReference type="EMBL" id="CM017321">
    <property type="protein sequence ID" value="KAE7998920.1"/>
    <property type="molecule type" value="Genomic_DNA"/>
</dbReference>
<evidence type="ECO:0000256" key="1">
    <source>
        <dbReference type="ARBA" id="ARBA00004123"/>
    </source>
</evidence>
<evidence type="ECO:0000313" key="13">
    <source>
        <dbReference type="EMBL" id="KAE7998920.1"/>
    </source>
</evidence>
<dbReference type="GO" id="GO:0005634">
    <property type="term" value="C:nucleus"/>
    <property type="evidence" value="ECO:0007669"/>
    <property type="project" value="UniProtKB-SubCell"/>
</dbReference>
<evidence type="ECO:0000256" key="5">
    <source>
        <dbReference type="ARBA" id="ARBA00023015"/>
    </source>
</evidence>
<evidence type="ECO:0000256" key="8">
    <source>
        <dbReference type="ARBA" id="ARBA00023294"/>
    </source>
</evidence>
<evidence type="ECO:0000313" key="14">
    <source>
        <dbReference type="Proteomes" id="UP000327013"/>
    </source>
</evidence>
<dbReference type="Gene3D" id="3.10.20.90">
    <property type="entry name" value="Phosphatidylinositol 3-kinase Catalytic Subunit, Chain A, domain 1"/>
    <property type="match status" value="1"/>
</dbReference>
<comment type="subunit">
    <text evidence="3 10">Homodimers and heterodimers.</text>
</comment>
<dbReference type="GO" id="GO:0009734">
    <property type="term" value="P:auxin-activated signaling pathway"/>
    <property type="evidence" value="ECO:0007669"/>
    <property type="project" value="UniProtKB-UniRule"/>
</dbReference>
<keyword evidence="5 10" id="KW-0805">Transcription regulation</keyword>
<evidence type="ECO:0000256" key="6">
    <source>
        <dbReference type="ARBA" id="ARBA00023163"/>
    </source>
</evidence>
<evidence type="ECO:0000256" key="9">
    <source>
        <dbReference type="ARBA" id="ARBA00025283"/>
    </source>
</evidence>
<evidence type="ECO:0000256" key="4">
    <source>
        <dbReference type="ARBA" id="ARBA00022491"/>
    </source>
</evidence>
<dbReference type="InterPro" id="IPR053793">
    <property type="entry name" value="PB1-like"/>
</dbReference>
<comment type="similarity">
    <text evidence="2 10">Belongs to the Aux/IAA family.</text>
</comment>
<keyword evidence="6 10" id="KW-0804">Transcription</keyword>